<proteinExistence type="predicted"/>
<sequence length="183" mass="19590">MADRKLFCTYLLAAAATLVLCSALSTSAATTYMVGDNSGWDISTDLDTWTQDKTFNVGDSLLFQYRSSDTVEEVNKPAFDSCNTTDAIRTFNNGNTTVELDRPGPWYFVCGNRLYCLGGMKLQVNVAGNAESPVGSPEAQPGDSNPSSKNNLPSSGFVHGGRRESVVNALVAFVAAASLFLHI</sequence>
<organism evidence="9 10">
    <name type="scientific">Linum tenue</name>
    <dbReference type="NCBI Taxonomy" id="586396"/>
    <lineage>
        <taxon>Eukaryota</taxon>
        <taxon>Viridiplantae</taxon>
        <taxon>Streptophyta</taxon>
        <taxon>Embryophyta</taxon>
        <taxon>Tracheophyta</taxon>
        <taxon>Spermatophyta</taxon>
        <taxon>Magnoliopsida</taxon>
        <taxon>eudicotyledons</taxon>
        <taxon>Gunneridae</taxon>
        <taxon>Pentapetalae</taxon>
        <taxon>rosids</taxon>
        <taxon>fabids</taxon>
        <taxon>Malpighiales</taxon>
        <taxon>Linaceae</taxon>
        <taxon>Linum</taxon>
    </lineage>
</organism>
<dbReference type="SUPFAM" id="SSF49503">
    <property type="entry name" value="Cupredoxins"/>
    <property type="match status" value="1"/>
</dbReference>
<dbReference type="EMBL" id="CAMGYJ010000003">
    <property type="protein sequence ID" value="CAI0392080.1"/>
    <property type="molecule type" value="Genomic_DNA"/>
</dbReference>
<evidence type="ECO:0000256" key="5">
    <source>
        <dbReference type="ARBA" id="ARBA00023180"/>
    </source>
</evidence>
<dbReference type="FunFam" id="2.60.40.420:FF:000003">
    <property type="entry name" value="Blue copper"/>
    <property type="match status" value="1"/>
</dbReference>
<feature type="domain" description="Phytocyanin" evidence="8">
    <location>
        <begin position="30"/>
        <end position="128"/>
    </location>
</feature>
<evidence type="ECO:0000256" key="3">
    <source>
        <dbReference type="ARBA" id="ARBA00022982"/>
    </source>
</evidence>
<gene>
    <name evidence="9" type="ORF">LITE_LOCUS7397</name>
</gene>
<dbReference type="InterPro" id="IPR039391">
    <property type="entry name" value="Phytocyanin-like"/>
</dbReference>
<accession>A0AAV0I375</accession>
<evidence type="ECO:0000313" key="10">
    <source>
        <dbReference type="Proteomes" id="UP001154282"/>
    </source>
</evidence>
<evidence type="ECO:0000259" key="8">
    <source>
        <dbReference type="PROSITE" id="PS51485"/>
    </source>
</evidence>
<evidence type="ECO:0000256" key="4">
    <source>
        <dbReference type="ARBA" id="ARBA00023008"/>
    </source>
</evidence>
<evidence type="ECO:0000256" key="1">
    <source>
        <dbReference type="ARBA" id="ARBA00022448"/>
    </source>
</evidence>
<keyword evidence="1" id="KW-0813">Transport</keyword>
<evidence type="ECO:0000313" key="9">
    <source>
        <dbReference type="EMBL" id="CAI0392080.1"/>
    </source>
</evidence>
<feature type="signal peptide" evidence="7">
    <location>
        <begin position="1"/>
        <end position="23"/>
    </location>
</feature>
<dbReference type="GO" id="GO:0046872">
    <property type="term" value="F:metal ion binding"/>
    <property type="evidence" value="ECO:0007669"/>
    <property type="project" value="UniProtKB-KW"/>
</dbReference>
<dbReference type="InterPro" id="IPR003245">
    <property type="entry name" value="Phytocyanin_dom"/>
</dbReference>
<keyword evidence="4" id="KW-0186">Copper</keyword>
<reference evidence="9" key="1">
    <citation type="submission" date="2022-08" db="EMBL/GenBank/DDBJ databases">
        <authorList>
            <person name="Gutierrez-Valencia J."/>
        </authorList>
    </citation>
    <scope>NUCLEOTIDE SEQUENCE</scope>
</reference>
<dbReference type="PROSITE" id="PS51485">
    <property type="entry name" value="PHYTOCYANIN"/>
    <property type="match status" value="1"/>
</dbReference>
<dbReference type="PANTHER" id="PTHR33021">
    <property type="entry name" value="BLUE COPPER PROTEIN"/>
    <property type="match status" value="1"/>
</dbReference>
<dbReference type="Gene3D" id="2.60.40.420">
    <property type="entry name" value="Cupredoxins - blue copper proteins"/>
    <property type="match status" value="1"/>
</dbReference>
<dbReference type="Proteomes" id="UP001154282">
    <property type="component" value="Unassembled WGS sequence"/>
</dbReference>
<dbReference type="PANTHER" id="PTHR33021:SF70">
    <property type="entry name" value="PHYTOCYANIN DOMAIN-CONTAINING PROTEIN"/>
    <property type="match status" value="1"/>
</dbReference>
<dbReference type="Pfam" id="PF02298">
    <property type="entry name" value="Cu_bind_like"/>
    <property type="match status" value="1"/>
</dbReference>
<name>A0AAV0I375_9ROSI</name>
<keyword evidence="5" id="KW-0325">Glycoprotein</keyword>
<keyword evidence="10" id="KW-1185">Reference proteome</keyword>
<comment type="caution">
    <text evidence="9">The sequence shown here is derived from an EMBL/GenBank/DDBJ whole genome shotgun (WGS) entry which is preliminary data.</text>
</comment>
<evidence type="ECO:0000256" key="6">
    <source>
        <dbReference type="SAM" id="MobiDB-lite"/>
    </source>
</evidence>
<keyword evidence="7" id="KW-0732">Signal</keyword>
<protein>
    <recommendedName>
        <fullName evidence="8">Phytocyanin domain-containing protein</fullName>
    </recommendedName>
</protein>
<dbReference type="CDD" id="cd04216">
    <property type="entry name" value="Phytocyanin"/>
    <property type="match status" value="1"/>
</dbReference>
<feature type="compositionally biased region" description="Low complexity" evidence="6">
    <location>
        <begin position="144"/>
        <end position="155"/>
    </location>
</feature>
<evidence type="ECO:0000256" key="7">
    <source>
        <dbReference type="SAM" id="SignalP"/>
    </source>
</evidence>
<evidence type="ECO:0000256" key="2">
    <source>
        <dbReference type="ARBA" id="ARBA00022723"/>
    </source>
</evidence>
<dbReference type="GO" id="GO:0009055">
    <property type="term" value="F:electron transfer activity"/>
    <property type="evidence" value="ECO:0007669"/>
    <property type="project" value="InterPro"/>
</dbReference>
<dbReference type="AlphaFoldDB" id="A0AAV0I375"/>
<feature type="chain" id="PRO_5043639606" description="Phytocyanin domain-containing protein" evidence="7">
    <location>
        <begin position="24"/>
        <end position="183"/>
    </location>
</feature>
<feature type="region of interest" description="Disordered" evidence="6">
    <location>
        <begin position="130"/>
        <end position="157"/>
    </location>
</feature>
<keyword evidence="2" id="KW-0479">Metal-binding</keyword>
<dbReference type="GO" id="GO:0005886">
    <property type="term" value="C:plasma membrane"/>
    <property type="evidence" value="ECO:0007669"/>
    <property type="project" value="TreeGrafter"/>
</dbReference>
<dbReference type="InterPro" id="IPR008972">
    <property type="entry name" value="Cupredoxin"/>
</dbReference>
<keyword evidence="3" id="KW-0249">Electron transport</keyword>